<comment type="similarity">
    <text evidence="1">Belongs to the ARG7 family.</text>
</comment>
<name>A0A8B9AJF5_PHODC</name>
<protein>
    <submittedName>
        <fullName evidence="3">Auxin-responsive protein SAUR71-like</fullName>
    </submittedName>
</protein>
<evidence type="ECO:0000256" key="1">
    <source>
        <dbReference type="ARBA" id="ARBA00006974"/>
    </source>
</evidence>
<reference evidence="3" key="2">
    <citation type="submission" date="2025-08" db="UniProtKB">
        <authorList>
            <consortium name="RefSeq"/>
        </authorList>
    </citation>
    <scope>IDENTIFICATION</scope>
    <source>
        <tissue evidence="3">Young leaves</tissue>
    </source>
</reference>
<sequence>MRNKKGGTRGGEGSARRVPRGCVPVLVGLEEMERFEVRTKLFKHPCITALLEMAAQEFGYEQKGILRIPCDAEHFRQVLEGLKENLGEHSLEIMGMASAVAPCP</sequence>
<dbReference type="PANTHER" id="PTHR31374">
    <property type="entry name" value="AUXIN-INDUCED PROTEIN-LIKE-RELATED"/>
    <property type="match status" value="1"/>
</dbReference>
<dbReference type="Proteomes" id="UP000228380">
    <property type="component" value="Chromosome 9"/>
</dbReference>
<accession>A0A8B9AJF5</accession>
<dbReference type="RefSeq" id="XP_038986465.1">
    <property type="nucleotide sequence ID" value="XM_039130537.1"/>
</dbReference>
<evidence type="ECO:0000313" key="2">
    <source>
        <dbReference type="Proteomes" id="UP000228380"/>
    </source>
</evidence>
<dbReference type="AlphaFoldDB" id="A0A8B9AJF5"/>
<gene>
    <name evidence="3" type="primary">LOC120111964</name>
</gene>
<dbReference type="InterPro" id="IPR003676">
    <property type="entry name" value="SAUR_fam"/>
</dbReference>
<evidence type="ECO:0000313" key="3">
    <source>
        <dbReference type="RefSeq" id="XP_038986465.1"/>
    </source>
</evidence>
<dbReference type="GO" id="GO:0009733">
    <property type="term" value="P:response to auxin"/>
    <property type="evidence" value="ECO:0007669"/>
    <property type="project" value="InterPro"/>
</dbReference>
<reference evidence="2" key="1">
    <citation type="journal article" date="2019" name="Nat. Commun.">
        <title>Genome-wide association mapping of date palm fruit traits.</title>
        <authorList>
            <person name="Hazzouri K.M."/>
            <person name="Gros-Balthazard M."/>
            <person name="Flowers J.M."/>
            <person name="Copetti D."/>
            <person name="Lemansour A."/>
            <person name="Lebrun M."/>
            <person name="Masmoudi K."/>
            <person name="Ferrand S."/>
            <person name="Dhar M.I."/>
            <person name="Fresquez Z.A."/>
            <person name="Rosas U."/>
            <person name="Zhang J."/>
            <person name="Talag J."/>
            <person name="Lee S."/>
            <person name="Kudrna D."/>
            <person name="Powell R.F."/>
            <person name="Leitch I.J."/>
            <person name="Krueger R.R."/>
            <person name="Wing R.A."/>
            <person name="Amiri K.M.A."/>
            <person name="Purugganan M.D."/>
        </authorList>
    </citation>
    <scope>NUCLEOTIDE SEQUENCE [LARGE SCALE GENOMIC DNA]</scope>
    <source>
        <strain evidence="2">cv. Khalas</strain>
    </source>
</reference>
<organism evidence="2 3">
    <name type="scientific">Phoenix dactylifera</name>
    <name type="common">Date palm</name>
    <dbReference type="NCBI Taxonomy" id="42345"/>
    <lineage>
        <taxon>Eukaryota</taxon>
        <taxon>Viridiplantae</taxon>
        <taxon>Streptophyta</taxon>
        <taxon>Embryophyta</taxon>
        <taxon>Tracheophyta</taxon>
        <taxon>Spermatophyta</taxon>
        <taxon>Magnoliopsida</taxon>
        <taxon>Liliopsida</taxon>
        <taxon>Arecaceae</taxon>
        <taxon>Coryphoideae</taxon>
        <taxon>Phoeniceae</taxon>
        <taxon>Phoenix</taxon>
    </lineage>
</organism>
<dbReference type="Pfam" id="PF02519">
    <property type="entry name" value="Auxin_inducible"/>
    <property type="match status" value="1"/>
</dbReference>
<keyword evidence="2" id="KW-1185">Reference proteome</keyword>
<dbReference type="KEGG" id="pda:120111964"/>
<dbReference type="PANTHER" id="PTHR31374:SF198">
    <property type="entry name" value="AUXIN-RESPONSIVE PROTEIN SAUR72"/>
    <property type="match status" value="1"/>
</dbReference>
<dbReference type="GeneID" id="120111964"/>
<dbReference type="OrthoDB" id="838391at2759"/>
<proteinExistence type="inferred from homology"/>